<dbReference type="InterPro" id="IPR029058">
    <property type="entry name" value="AB_hydrolase_fold"/>
</dbReference>
<comment type="caution">
    <text evidence="6">The sequence shown here is derived from an EMBL/GenBank/DDBJ whole genome shotgun (WGS) entry which is preliminary data.</text>
</comment>
<evidence type="ECO:0000313" key="7">
    <source>
        <dbReference type="Proteomes" id="UP000535078"/>
    </source>
</evidence>
<keyword evidence="7" id="KW-1185">Reference proteome</keyword>
<accession>A0A7X5XNI5</accession>
<evidence type="ECO:0000256" key="4">
    <source>
        <dbReference type="ARBA" id="ARBA00071261"/>
    </source>
</evidence>
<dbReference type="PRINTS" id="PR00111">
    <property type="entry name" value="ABHYDROLASE"/>
</dbReference>
<gene>
    <name evidence="6" type="ORF">GGR90_000514</name>
</gene>
<reference evidence="6 7" key="1">
    <citation type="submission" date="2020-03" db="EMBL/GenBank/DDBJ databases">
        <title>Genomic Encyclopedia of Type Strains, Phase IV (KMG-IV): sequencing the most valuable type-strain genomes for metagenomic binning, comparative biology and taxonomic classification.</title>
        <authorList>
            <person name="Goeker M."/>
        </authorList>
    </citation>
    <scope>NUCLEOTIDE SEQUENCE [LARGE SCALE GENOMIC DNA]</scope>
    <source>
        <strain evidence="6 7">DSM 25229</strain>
    </source>
</reference>
<evidence type="ECO:0000256" key="1">
    <source>
        <dbReference type="ARBA" id="ARBA00001613"/>
    </source>
</evidence>
<dbReference type="RefSeq" id="WP_167919206.1">
    <property type="nucleotide sequence ID" value="NZ_JAATIT010000001.1"/>
</dbReference>
<dbReference type="EC" id="3.1.1.23" evidence="3"/>
<name>A0A7X5XNI5_9SPHN</name>
<dbReference type="Pfam" id="PF12146">
    <property type="entry name" value="Hydrolase_4"/>
    <property type="match status" value="1"/>
</dbReference>
<evidence type="ECO:0000256" key="3">
    <source>
        <dbReference type="ARBA" id="ARBA00013254"/>
    </source>
</evidence>
<dbReference type="AlphaFoldDB" id="A0A7X5XNI5"/>
<proteinExistence type="inferred from homology"/>
<protein>
    <recommendedName>
        <fullName evidence="4">Monoacylglycerol lipase</fullName>
        <ecNumber evidence="3">3.1.1.23</ecNumber>
    </recommendedName>
</protein>
<comment type="catalytic activity">
    <reaction evidence="1">
        <text>Hydrolyzes glycerol monoesters of long-chain fatty acids.</text>
        <dbReference type="EC" id="3.1.1.23"/>
    </reaction>
</comment>
<dbReference type="InterPro" id="IPR022742">
    <property type="entry name" value="Hydrolase_4"/>
</dbReference>
<organism evidence="6 7">
    <name type="scientific">Sphingopyxis italica</name>
    <dbReference type="NCBI Taxonomy" id="1129133"/>
    <lineage>
        <taxon>Bacteria</taxon>
        <taxon>Pseudomonadati</taxon>
        <taxon>Pseudomonadota</taxon>
        <taxon>Alphaproteobacteria</taxon>
        <taxon>Sphingomonadales</taxon>
        <taxon>Sphingomonadaceae</taxon>
        <taxon>Sphingopyxis</taxon>
    </lineage>
</organism>
<dbReference type="GO" id="GO:0047372">
    <property type="term" value="F:monoacylglycerol lipase activity"/>
    <property type="evidence" value="ECO:0007669"/>
    <property type="project" value="UniProtKB-EC"/>
</dbReference>
<dbReference type="PANTHER" id="PTHR11614">
    <property type="entry name" value="PHOSPHOLIPASE-RELATED"/>
    <property type="match status" value="1"/>
</dbReference>
<dbReference type="Gene3D" id="3.40.50.1820">
    <property type="entry name" value="alpha/beta hydrolase"/>
    <property type="match status" value="1"/>
</dbReference>
<feature type="domain" description="Serine aminopeptidase S33" evidence="5">
    <location>
        <begin position="32"/>
        <end position="267"/>
    </location>
</feature>
<sequence length="289" mass="31161">MAAGTTGAVILPAESAGAGAKLHVTHWLPDGRPRAIILLAHGYAEHAGRYGHVAKRLTEAGYAIYAVDHWGHGNSDGEGGYVPRFSAFLDGMAELLTLVEINHGDTPRLLLGHSMGGLIATLFLVERQRAFVAAALSGPAILPAEPPSRVTVWLSRFLSRFFPRLGVLSLDANGVSRDPAVVEAYRADPLVYEGKIGARLGKEFMDAMAVARADAPKIRLPILIQHGEADRLTAPAGSRYLFDNVASKDKRLEIYPGLFHEIYNEPEQDVVLDDLVGWFDAHVKGEAAA</sequence>
<comment type="similarity">
    <text evidence="2">Belongs to the AB hydrolase superfamily.</text>
</comment>
<dbReference type="Proteomes" id="UP000535078">
    <property type="component" value="Unassembled WGS sequence"/>
</dbReference>
<dbReference type="EMBL" id="JAATIT010000001">
    <property type="protein sequence ID" value="NJB88362.1"/>
    <property type="molecule type" value="Genomic_DNA"/>
</dbReference>
<keyword evidence="6" id="KW-0378">Hydrolase</keyword>
<dbReference type="FunFam" id="3.40.50.1820:FF:000117">
    <property type="entry name" value="Monoglyceride lipase, putative"/>
    <property type="match status" value="1"/>
</dbReference>
<dbReference type="SUPFAM" id="SSF53474">
    <property type="entry name" value="alpha/beta-Hydrolases"/>
    <property type="match status" value="1"/>
</dbReference>
<dbReference type="InterPro" id="IPR051044">
    <property type="entry name" value="MAG_DAG_Lipase"/>
</dbReference>
<dbReference type="InterPro" id="IPR000073">
    <property type="entry name" value="AB_hydrolase_1"/>
</dbReference>
<evidence type="ECO:0000256" key="2">
    <source>
        <dbReference type="ARBA" id="ARBA00008645"/>
    </source>
</evidence>
<evidence type="ECO:0000313" key="6">
    <source>
        <dbReference type="EMBL" id="NJB88362.1"/>
    </source>
</evidence>
<evidence type="ECO:0000259" key="5">
    <source>
        <dbReference type="Pfam" id="PF12146"/>
    </source>
</evidence>